<accession>A0A2P4ZP75</accession>
<gene>
    <name evidence="3" type="ORF">TGAM01_v205018</name>
</gene>
<dbReference type="STRING" id="398673.A0A2P4ZP75"/>
<dbReference type="RefSeq" id="XP_024405690.1">
    <property type="nucleotide sequence ID" value="XM_024549558.1"/>
</dbReference>
<dbReference type="Pfam" id="PF00566">
    <property type="entry name" value="RabGAP-TBC"/>
    <property type="match status" value="1"/>
</dbReference>
<feature type="compositionally biased region" description="Basic residues" evidence="1">
    <location>
        <begin position="920"/>
        <end position="929"/>
    </location>
</feature>
<feature type="compositionally biased region" description="Basic and acidic residues" evidence="1">
    <location>
        <begin position="1081"/>
        <end position="1100"/>
    </location>
</feature>
<dbReference type="SMART" id="SM00164">
    <property type="entry name" value="TBC"/>
    <property type="match status" value="1"/>
</dbReference>
<feature type="compositionally biased region" description="Low complexity" evidence="1">
    <location>
        <begin position="53"/>
        <end position="70"/>
    </location>
</feature>
<dbReference type="SUPFAM" id="SSF47923">
    <property type="entry name" value="Ypt/Rab-GAP domain of gyp1p"/>
    <property type="match status" value="2"/>
</dbReference>
<dbReference type="GO" id="GO:0003677">
    <property type="term" value="F:DNA binding"/>
    <property type="evidence" value="ECO:0007669"/>
    <property type="project" value="InterPro"/>
</dbReference>
<dbReference type="PANTHER" id="PTHR22957:SF26">
    <property type="entry name" value="LD44506P"/>
    <property type="match status" value="1"/>
</dbReference>
<dbReference type="SMART" id="SM00384">
    <property type="entry name" value="AT_hook"/>
    <property type="match status" value="2"/>
</dbReference>
<feature type="compositionally biased region" description="Basic and acidic residues" evidence="1">
    <location>
        <begin position="872"/>
        <end position="887"/>
    </location>
</feature>
<dbReference type="AlphaFoldDB" id="A0A2P4ZP75"/>
<reference evidence="3 4" key="1">
    <citation type="journal article" date="2016" name="Genome Announc.">
        <title>Draft Whole-Genome Sequence of Trichoderma gamsii T6085, a Promising Biocontrol Agent of Fusarium Head Blight on Wheat.</title>
        <authorList>
            <person name="Baroncelli R."/>
            <person name="Zapparata A."/>
            <person name="Piaggeschi G."/>
            <person name="Sarrocco S."/>
            <person name="Vannacci G."/>
        </authorList>
    </citation>
    <scope>NUCLEOTIDE SEQUENCE [LARGE SCALE GENOMIC DNA]</scope>
    <source>
        <strain evidence="3 4">T6085</strain>
    </source>
</reference>
<evidence type="ECO:0000313" key="3">
    <source>
        <dbReference type="EMBL" id="PON26074.1"/>
    </source>
</evidence>
<dbReference type="FunFam" id="1.10.472.80:FF:000001">
    <property type="entry name" value="TBC1 domain family member 22B"/>
    <property type="match status" value="1"/>
</dbReference>
<feature type="region of interest" description="Disordered" evidence="1">
    <location>
        <begin position="51"/>
        <end position="92"/>
    </location>
</feature>
<sequence length="1131" mass="125020">MWSSSGSGKKPVNSPQEMVQVARRSATNPAGRDGSNLVVGAAYSHADVLKFDTLSSLPRPRTPPSTSSSRNRFNDATPPPPRGSAASTSPPFKSYINFLSNTNDDWKADEDEMLGYEDDDGDDFGLPSLSNMKRRSKRIATQNKSVLSQGSSIYANDDPANALHLINYPSIPSSAPQKEADAINSRITRINKFKRLLQASSISLPDLRSLAWSGVPHELRAMTWQLLLSYLPTNSERRVATLERKRKEYLDGVKQAFERSGTSTGSSSAGKARGLDEAIWHQISIDIPRTNPHIELYSYEATQRSLERILYVWAVRHPASGYVQGINDLVTPFWEVFLGLYMTDSDIETGMDPGQLPKSVLDAVEADSFWCLTKLLDGIQDHYIVAQPGIQRQVTALRDLTARIDSKLSKHLEQEGVEFIQFSFRWMNCLLMREISVKNTIRMWDTYLAEEQGFSEFHLYVCAALLVKWSDKLVKMDFQEIMMFLQSLPTKAWAEKDIELLLSEAFIWQNSDEESDSNEEIVAPSPVTVPQAQTRSSEQGSLAIASTDSALFQQIFNEQNAAACERALQLQLQQELEDAPHQSSAMTIPDVPFQRTTKGFYHSSLTSVTDPRSEMSRNFPAMRSSERTLERTQERTQSAVDPWEVPSSPGAPNLQEEQAKDQGGDAPDQSYGGDKSPLGADTPLENRWDDLERMEGRDKKRRRLDESEAALSQSNDVDLVMSPHESKLISTNDELETAAASSTSLPAIPIGDTNSAFQNNSSIVKSVPGDAVNGASSAIPRYNNLLLKQQTQYAVGSSGSATNINTPRNQMFSIPSFGSKDPEEQESTTTTKKIEYRNFISRRGSSPDIISAPAPDLDEVAPEPRYSPDLNPEPKVDQEYHDDRDYLADQPPLPEELPPEELPPEGSDAEFVARPTPAAKSKKKRGRPKKSLETDEPPPVKLAESPAPATDAISPVPTTQKKKRGRPKKQSDEPAVESALLAAATPTPAVRGEKKTGGKKKVTKGRKKLVVLSDSEGDHSATENLAAEEPREQDAVEETLKPEATEDDQKRAASGKKSKAKASLDDQTILDDKSEDEDEPKEIKKHSTLEKEERSGDKKGLSALGLAKPIYRVGLSKRSRIAPLLKSVRKA</sequence>
<evidence type="ECO:0000256" key="1">
    <source>
        <dbReference type="SAM" id="MobiDB-lite"/>
    </source>
</evidence>
<evidence type="ECO:0000313" key="4">
    <source>
        <dbReference type="Proteomes" id="UP000054821"/>
    </source>
</evidence>
<dbReference type="InterPro" id="IPR000195">
    <property type="entry name" value="Rab-GAP-TBC_dom"/>
</dbReference>
<feature type="compositionally biased region" description="Basic and acidic residues" evidence="1">
    <location>
        <begin position="684"/>
        <end position="706"/>
    </location>
</feature>
<feature type="region of interest" description="Disordered" evidence="1">
    <location>
        <begin position="1"/>
        <end position="36"/>
    </location>
</feature>
<feature type="compositionally biased region" description="Basic and acidic residues" evidence="1">
    <location>
        <begin position="624"/>
        <end position="634"/>
    </location>
</feature>
<dbReference type="GO" id="GO:0005096">
    <property type="term" value="F:GTPase activator activity"/>
    <property type="evidence" value="ECO:0007669"/>
    <property type="project" value="TreeGrafter"/>
</dbReference>
<dbReference type="Proteomes" id="UP000054821">
    <property type="component" value="Unassembled WGS sequence"/>
</dbReference>
<feature type="compositionally biased region" description="Low complexity" evidence="1">
    <location>
        <begin position="979"/>
        <end position="990"/>
    </location>
</feature>
<keyword evidence="4" id="KW-1185">Reference proteome</keyword>
<feature type="compositionally biased region" description="Polar residues" evidence="1">
    <location>
        <begin position="797"/>
        <end position="813"/>
    </location>
</feature>
<feature type="region of interest" description="Disordered" evidence="1">
    <location>
        <begin position="602"/>
        <end position="719"/>
    </location>
</feature>
<dbReference type="InterPro" id="IPR017956">
    <property type="entry name" value="AT_hook_DNA-bd_motif"/>
</dbReference>
<name>A0A2P4ZP75_9HYPO</name>
<evidence type="ECO:0000259" key="2">
    <source>
        <dbReference type="PROSITE" id="PS50086"/>
    </source>
</evidence>
<feature type="region of interest" description="Disordered" evidence="1">
    <location>
        <begin position="797"/>
        <end position="1103"/>
    </location>
</feature>
<dbReference type="FunFam" id="1.10.8.270:FF:000037">
    <property type="entry name" value="TBC1 domain family member 22A"/>
    <property type="match status" value="1"/>
</dbReference>
<dbReference type="InterPro" id="IPR035969">
    <property type="entry name" value="Rab-GAP_TBC_sf"/>
</dbReference>
<feature type="domain" description="Rab-GAP TBC" evidence="2">
    <location>
        <begin position="214"/>
        <end position="451"/>
    </location>
</feature>
<feature type="compositionally biased region" description="Polar residues" evidence="1">
    <location>
        <begin position="1"/>
        <end position="17"/>
    </location>
</feature>
<dbReference type="Gene3D" id="1.10.8.270">
    <property type="entry name" value="putative rabgap domain of human tbc1 domain family member 14 like domains"/>
    <property type="match status" value="1"/>
</dbReference>
<proteinExistence type="predicted"/>
<dbReference type="PROSITE" id="PS50086">
    <property type="entry name" value="TBC_RABGAP"/>
    <property type="match status" value="1"/>
</dbReference>
<organism evidence="3 4">
    <name type="scientific">Trichoderma gamsii</name>
    <dbReference type="NCBI Taxonomy" id="398673"/>
    <lineage>
        <taxon>Eukaryota</taxon>
        <taxon>Fungi</taxon>
        <taxon>Dikarya</taxon>
        <taxon>Ascomycota</taxon>
        <taxon>Pezizomycotina</taxon>
        <taxon>Sordariomycetes</taxon>
        <taxon>Hypocreomycetidae</taxon>
        <taxon>Hypocreales</taxon>
        <taxon>Hypocreaceae</taxon>
        <taxon>Trichoderma</taxon>
    </lineage>
</organism>
<feature type="compositionally biased region" description="Basic and acidic residues" evidence="1">
    <location>
        <begin position="1028"/>
        <end position="1051"/>
    </location>
</feature>
<dbReference type="EMBL" id="JPDN02000015">
    <property type="protein sequence ID" value="PON26074.1"/>
    <property type="molecule type" value="Genomic_DNA"/>
</dbReference>
<dbReference type="GO" id="GO:0005794">
    <property type="term" value="C:Golgi apparatus"/>
    <property type="evidence" value="ECO:0007669"/>
    <property type="project" value="TreeGrafter"/>
</dbReference>
<protein>
    <recommendedName>
        <fullName evidence="2">Rab-GAP TBC domain-containing protein</fullName>
    </recommendedName>
</protein>
<feature type="compositionally biased region" description="Basic residues" evidence="1">
    <location>
        <begin position="997"/>
        <end position="1009"/>
    </location>
</feature>
<dbReference type="Gene3D" id="1.10.472.80">
    <property type="entry name" value="Ypt/Rab-GAP domain of gyp1p, domain 3"/>
    <property type="match status" value="1"/>
</dbReference>
<dbReference type="GeneID" id="29983610"/>
<comment type="caution">
    <text evidence="3">The sequence shown here is derived from an EMBL/GenBank/DDBJ whole genome shotgun (WGS) entry which is preliminary data.</text>
</comment>
<dbReference type="PANTHER" id="PTHR22957">
    <property type="entry name" value="TBC1 DOMAIN FAMILY MEMBER GTPASE-ACTIVATING PROTEIN"/>
    <property type="match status" value="1"/>
</dbReference>